<dbReference type="AlphaFoldDB" id="K6WNF3"/>
<gene>
    <name evidence="1" type="ORF">GORHZ_235_00210</name>
</gene>
<dbReference type="InterPro" id="IPR058532">
    <property type="entry name" value="YjbR/MT2646/Rv2570-like"/>
</dbReference>
<sequence>MPHPVMFDDDDPLLRRVREIALALPDATEAIAHGRPTFRCGKMFGIFGGSIKGGERRDRSVLFLPDESERPALLEDSRFYLPAYVGPYGWLGLLLAESTDWVEVGELLDSSYQIVAPKKSIAKLDAR</sequence>
<dbReference type="EMBL" id="BAHC01000235">
    <property type="protein sequence ID" value="GAB93672.1"/>
    <property type="molecule type" value="Genomic_DNA"/>
</dbReference>
<accession>K6WNF3</accession>
<dbReference type="Gene3D" id="3.90.1150.30">
    <property type="match status" value="1"/>
</dbReference>
<dbReference type="Pfam" id="PF04237">
    <property type="entry name" value="YjbR"/>
    <property type="match status" value="1"/>
</dbReference>
<dbReference type="SUPFAM" id="SSF142906">
    <property type="entry name" value="YjbR-like"/>
    <property type="match status" value="1"/>
</dbReference>
<protein>
    <recommendedName>
        <fullName evidence="3">Phosphoribosylglycinamide formyltransferase</fullName>
    </recommendedName>
</protein>
<dbReference type="Proteomes" id="UP000008363">
    <property type="component" value="Unassembled WGS sequence"/>
</dbReference>
<evidence type="ECO:0008006" key="3">
    <source>
        <dbReference type="Google" id="ProtNLM"/>
    </source>
</evidence>
<dbReference type="OrthoDB" id="8479417at2"/>
<reference evidence="1 2" key="1">
    <citation type="submission" date="2012-08" db="EMBL/GenBank/DDBJ databases">
        <title>Whole genome shotgun sequence of Gordonia rhizosphera NBRC 16068.</title>
        <authorList>
            <person name="Takarada H."/>
            <person name="Isaki S."/>
            <person name="Hosoyama A."/>
            <person name="Tsuchikane K."/>
            <person name="Katsumata H."/>
            <person name="Baba S."/>
            <person name="Ohji S."/>
            <person name="Yamazaki S."/>
            <person name="Fujita N."/>
        </authorList>
    </citation>
    <scope>NUCLEOTIDE SEQUENCE [LARGE SCALE GENOMIC DNA]</scope>
    <source>
        <strain evidence="1 2">NBRC 16068</strain>
    </source>
</reference>
<organism evidence="1 2">
    <name type="scientific">Gordonia rhizosphera NBRC 16068</name>
    <dbReference type="NCBI Taxonomy" id="1108045"/>
    <lineage>
        <taxon>Bacteria</taxon>
        <taxon>Bacillati</taxon>
        <taxon>Actinomycetota</taxon>
        <taxon>Actinomycetes</taxon>
        <taxon>Mycobacteriales</taxon>
        <taxon>Gordoniaceae</taxon>
        <taxon>Gordonia</taxon>
    </lineage>
</organism>
<evidence type="ECO:0000313" key="2">
    <source>
        <dbReference type="Proteomes" id="UP000008363"/>
    </source>
</evidence>
<dbReference type="STRING" id="1108045.GORHZ_235_00210"/>
<dbReference type="InterPro" id="IPR038056">
    <property type="entry name" value="YjbR-like_sf"/>
</dbReference>
<proteinExistence type="predicted"/>
<name>K6WNF3_9ACTN</name>
<comment type="caution">
    <text evidence="1">The sequence shown here is derived from an EMBL/GenBank/DDBJ whole genome shotgun (WGS) entry which is preliminary data.</text>
</comment>
<keyword evidence="2" id="KW-1185">Reference proteome</keyword>
<evidence type="ECO:0000313" key="1">
    <source>
        <dbReference type="EMBL" id="GAB93672.1"/>
    </source>
</evidence>
<dbReference type="RefSeq" id="WP_006339129.1">
    <property type="nucleotide sequence ID" value="NZ_BAHC01000235.1"/>
</dbReference>
<dbReference type="eggNOG" id="COG2315">
    <property type="taxonomic scope" value="Bacteria"/>
</dbReference>